<dbReference type="Pfam" id="PF07686">
    <property type="entry name" value="V-set"/>
    <property type="match status" value="1"/>
</dbReference>
<dbReference type="GO" id="GO:0009897">
    <property type="term" value="C:external side of plasma membrane"/>
    <property type="evidence" value="ECO:0007669"/>
    <property type="project" value="TreeGrafter"/>
</dbReference>
<dbReference type="InterPro" id="IPR013783">
    <property type="entry name" value="Ig-like_fold"/>
</dbReference>
<dbReference type="GO" id="GO:0030334">
    <property type="term" value="P:regulation of cell migration"/>
    <property type="evidence" value="ECO:0007669"/>
    <property type="project" value="InterPro"/>
</dbReference>
<dbReference type="GO" id="GO:0005178">
    <property type="term" value="F:integrin binding"/>
    <property type="evidence" value="ECO:0007669"/>
    <property type="project" value="InterPro"/>
</dbReference>
<dbReference type="InterPro" id="IPR013106">
    <property type="entry name" value="Ig_V-set"/>
</dbReference>
<keyword evidence="16" id="KW-1185">Reference proteome</keyword>
<keyword evidence="8" id="KW-1015">Disulfide bond</keyword>
<evidence type="ECO:0000313" key="16">
    <source>
        <dbReference type="Proteomes" id="UP001181693"/>
    </source>
</evidence>
<evidence type="ECO:0000259" key="14">
    <source>
        <dbReference type="Pfam" id="PF07686"/>
    </source>
</evidence>
<dbReference type="GO" id="GO:0007229">
    <property type="term" value="P:integrin-mediated signaling pathway"/>
    <property type="evidence" value="ECO:0007669"/>
    <property type="project" value="TreeGrafter"/>
</dbReference>
<dbReference type="PANTHER" id="PTHR19226">
    <property type="entry name" value="THY-1 MEMBRANE GLYCOPROTEIN"/>
    <property type="match status" value="1"/>
</dbReference>
<evidence type="ECO:0000256" key="3">
    <source>
        <dbReference type="ARBA" id="ARBA00019731"/>
    </source>
</evidence>
<dbReference type="GO" id="GO:0043209">
    <property type="term" value="C:myelin sheath"/>
    <property type="evidence" value="ECO:0007669"/>
    <property type="project" value="TreeGrafter"/>
</dbReference>
<evidence type="ECO:0000256" key="7">
    <source>
        <dbReference type="ARBA" id="ARBA00023136"/>
    </source>
</evidence>
<evidence type="ECO:0000313" key="15">
    <source>
        <dbReference type="EMBL" id="DBA16139.1"/>
    </source>
</evidence>
<keyword evidence="4" id="KW-1003">Cell membrane</keyword>
<protein>
    <recommendedName>
        <fullName evidence="3">Thy-1 membrane glycoprotein</fullName>
    </recommendedName>
    <alternativeName>
        <fullName evidence="13">Thy-1 antigen</fullName>
    </alternativeName>
</protein>
<name>A0AAV2ZGP2_PYXAD</name>
<comment type="function">
    <text evidence="1">May play a role in cell-cell or cell-ligand interactions during synaptogenesis and other events in the brain.</text>
</comment>
<evidence type="ECO:0000256" key="1">
    <source>
        <dbReference type="ARBA" id="ARBA00003467"/>
    </source>
</evidence>
<evidence type="ECO:0000256" key="11">
    <source>
        <dbReference type="ARBA" id="ARBA00023288"/>
    </source>
</evidence>
<dbReference type="GO" id="GO:0030425">
    <property type="term" value="C:dendrite"/>
    <property type="evidence" value="ECO:0007669"/>
    <property type="project" value="TreeGrafter"/>
</dbReference>
<proteinExistence type="predicted"/>
<evidence type="ECO:0000256" key="12">
    <source>
        <dbReference type="ARBA" id="ARBA00023319"/>
    </source>
</evidence>
<evidence type="ECO:0000256" key="10">
    <source>
        <dbReference type="ARBA" id="ARBA00023283"/>
    </source>
</evidence>
<evidence type="ECO:0000256" key="2">
    <source>
        <dbReference type="ARBA" id="ARBA00004609"/>
    </source>
</evidence>
<organism evidence="15 16">
    <name type="scientific">Pyxicephalus adspersus</name>
    <name type="common">African bullfrog</name>
    <dbReference type="NCBI Taxonomy" id="30357"/>
    <lineage>
        <taxon>Eukaryota</taxon>
        <taxon>Metazoa</taxon>
        <taxon>Chordata</taxon>
        <taxon>Craniata</taxon>
        <taxon>Vertebrata</taxon>
        <taxon>Euteleostomi</taxon>
        <taxon>Amphibia</taxon>
        <taxon>Batrachia</taxon>
        <taxon>Anura</taxon>
        <taxon>Neobatrachia</taxon>
        <taxon>Ranoidea</taxon>
        <taxon>Pyxicephalidae</taxon>
        <taxon>Pyxicephalinae</taxon>
        <taxon>Pyxicephalus</taxon>
    </lineage>
</organism>
<dbReference type="GO" id="GO:0005096">
    <property type="term" value="F:GTPase activator activity"/>
    <property type="evidence" value="ECO:0007669"/>
    <property type="project" value="TreeGrafter"/>
</dbReference>
<dbReference type="InterPro" id="IPR036179">
    <property type="entry name" value="Ig-like_dom_sf"/>
</dbReference>
<evidence type="ECO:0000256" key="6">
    <source>
        <dbReference type="ARBA" id="ARBA00022729"/>
    </source>
</evidence>
<dbReference type="SUPFAM" id="SSF48726">
    <property type="entry name" value="Immunoglobulin"/>
    <property type="match status" value="1"/>
</dbReference>
<dbReference type="AlphaFoldDB" id="A0AAV2ZGP2"/>
<dbReference type="PANTHER" id="PTHR19226:SF2">
    <property type="entry name" value="THY-1 MEMBRANE GLYCOPROTEIN"/>
    <property type="match status" value="1"/>
</dbReference>
<dbReference type="GO" id="GO:0045121">
    <property type="term" value="C:membrane raft"/>
    <property type="evidence" value="ECO:0007669"/>
    <property type="project" value="TreeGrafter"/>
</dbReference>
<comment type="caution">
    <text evidence="15">The sequence shown here is derived from an EMBL/GenBank/DDBJ whole genome shotgun (WGS) entry which is preliminary data.</text>
</comment>
<gene>
    <name evidence="15" type="ORF">GDO54_003562</name>
</gene>
<dbReference type="GO" id="GO:0005925">
    <property type="term" value="C:focal adhesion"/>
    <property type="evidence" value="ECO:0007669"/>
    <property type="project" value="TreeGrafter"/>
</dbReference>
<dbReference type="GO" id="GO:0007155">
    <property type="term" value="P:cell adhesion"/>
    <property type="evidence" value="ECO:0007669"/>
    <property type="project" value="InterPro"/>
</dbReference>
<dbReference type="Gene3D" id="2.60.40.10">
    <property type="entry name" value="Immunoglobulins"/>
    <property type="match status" value="1"/>
</dbReference>
<keyword evidence="10" id="KW-0873">Pyrrolidone carboxylic acid</keyword>
<evidence type="ECO:0000256" key="13">
    <source>
        <dbReference type="ARBA" id="ARBA00032696"/>
    </source>
</evidence>
<keyword evidence="5" id="KW-0336">GPI-anchor</keyword>
<comment type="subcellular location">
    <subcellularLocation>
        <location evidence="2">Cell membrane</location>
        <topology evidence="2">Lipid-anchor</topology>
        <topology evidence="2">GPI-anchor</topology>
    </subcellularLocation>
</comment>
<dbReference type="EMBL" id="DYDO01000011">
    <property type="protein sequence ID" value="DBA16139.1"/>
    <property type="molecule type" value="Genomic_DNA"/>
</dbReference>
<keyword evidence="11" id="KW-0449">Lipoprotein</keyword>
<keyword evidence="6" id="KW-0732">Signal</keyword>
<evidence type="ECO:0000256" key="4">
    <source>
        <dbReference type="ARBA" id="ARBA00022475"/>
    </source>
</evidence>
<dbReference type="InterPro" id="IPR033292">
    <property type="entry name" value="THY1"/>
</dbReference>
<evidence type="ECO:0000256" key="9">
    <source>
        <dbReference type="ARBA" id="ARBA00023180"/>
    </source>
</evidence>
<sequence length="164" mass="18783">MNYLLPAVTFFFVLQASNEQRITRLTGCLSGRGPTLRIDCRYQNITNNPLRYEFKLKRNKEPEIILTTINPNYFTDKYHNRATIHTEPGLVQLHIERFNASDVGLYSCTLNIPNDLTVGQTAKISVQKDKLETCGGMSIFSVCTPWPLLLPFFLPILQAEVFLR</sequence>
<keyword evidence="12" id="KW-0393">Immunoglobulin domain</keyword>
<evidence type="ECO:0000256" key="8">
    <source>
        <dbReference type="ARBA" id="ARBA00023157"/>
    </source>
</evidence>
<feature type="domain" description="Immunoglobulin V-set" evidence="14">
    <location>
        <begin position="32"/>
        <end position="124"/>
    </location>
</feature>
<dbReference type="Proteomes" id="UP001181693">
    <property type="component" value="Unassembled WGS sequence"/>
</dbReference>
<keyword evidence="7" id="KW-0472">Membrane</keyword>
<accession>A0AAV2ZGP2</accession>
<evidence type="ECO:0000256" key="5">
    <source>
        <dbReference type="ARBA" id="ARBA00022622"/>
    </source>
</evidence>
<dbReference type="GO" id="GO:0051894">
    <property type="term" value="P:positive regulation of focal adhesion assembly"/>
    <property type="evidence" value="ECO:0007669"/>
    <property type="project" value="TreeGrafter"/>
</dbReference>
<keyword evidence="9" id="KW-0325">Glycoprotein</keyword>
<reference evidence="15" key="1">
    <citation type="thesis" date="2020" institute="ProQuest LLC" country="789 East Eisenhower Parkway, Ann Arbor, MI, USA">
        <title>Comparative Genomics and Chromosome Evolution.</title>
        <authorList>
            <person name="Mudd A.B."/>
        </authorList>
    </citation>
    <scope>NUCLEOTIDE SEQUENCE</scope>
    <source>
        <strain evidence="15">1538</strain>
        <tissue evidence="15">Blood</tissue>
    </source>
</reference>
<dbReference type="FunFam" id="2.60.40.10:FF:004904">
    <property type="match status" value="1"/>
</dbReference>